<dbReference type="SUPFAM" id="SSF48452">
    <property type="entry name" value="TPR-like"/>
    <property type="match status" value="1"/>
</dbReference>
<reference evidence="2 3" key="1">
    <citation type="submission" date="2016-03" db="EMBL/GenBank/DDBJ databases">
        <title>Complete genome sequence of Pedobacter cryoconitis PAMC 27485.</title>
        <authorList>
            <person name="Lee J."/>
            <person name="Kim O.-S."/>
        </authorList>
    </citation>
    <scope>NUCLEOTIDE SEQUENCE [LARGE SCALE GENOMIC DNA]</scope>
    <source>
        <strain evidence="2 3">PAMC 27485</strain>
    </source>
</reference>
<name>A0A127VJ94_9SPHI</name>
<sequence>MKKTILFALCTLSLASCKKYTDINQNPNDPTEVPAKVLLPNTTIGLGFTNANELGRVSSILVQYNAGVANSGLTYDSYNYDGSFNNQWDFEIYSGIVNNLRIIIKNNEAANPAYSGIAKIELAYIMSMATDMWGDVPYSQAGFGLQFPQPRYDKQEDIYQGNSALGIVGLFDLVKAGIADLNKSSVLVPGADDLVYGGDLSKWKRAANSLLLKFAITVSNVSKPLATSTVTAVLASADGVIDDGKFDFAVPFSTSLNNQNPMYVQDISGSFKNNEMLSSRLLTLSKSVNDTVRLAKFYTKPGGKFTAFENGASGAAPTLATRSIYNTYVVGVTGEAPARLLTAFQTKFNLAEAALTLGTAGDANVLYQAGITASMAKAGMTAAEISTYFTNNPAVVNLTGTTQDKLKQIITQKYLSWVGNGFEAYNDYRRTGFPVLALALNVTGGDNPSVIPKRLPYTTTEGNGNPNQPKPRPKTDQKVWWGL</sequence>
<dbReference type="KEGG" id="pcm:AY601_4128"/>
<dbReference type="Gene3D" id="1.25.40.390">
    <property type="match status" value="1"/>
</dbReference>
<evidence type="ECO:0000313" key="3">
    <source>
        <dbReference type="Proteomes" id="UP000071561"/>
    </source>
</evidence>
<dbReference type="InterPro" id="IPR041662">
    <property type="entry name" value="SusD-like_2"/>
</dbReference>
<proteinExistence type="predicted"/>
<accession>A0A127VJ94</accession>
<keyword evidence="3" id="KW-1185">Reference proteome</keyword>
<evidence type="ECO:0000313" key="2">
    <source>
        <dbReference type="EMBL" id="AMQ00979.1"/>
    </source>
</evidence>
<feature type="compositionally biased region" description="Polar residues" evidence="1">
    <location>
        <begin position="457"/>
        <end position="467"/>
    </location>
</feature>
<organism evidence="2 3">
    <name type="scientific">Pedobacter cryoconitis</name>
    <dbReference type="NCBI Taxonomy" id="188932"/>
    <lineage>
        <taxon>Bacteria</taxon>
        <taxon>Pseudomonadati</taxon>
        <taxon>Bacteroidota</taxon>
        <taxon>Sphingobacteriia</taxon>
        <taxon>Sphingobacteriales</taxon>
        <taxon>Sphingobacteriaceae</taxon>
        <taxon>Pedobacter</taxon>
    </lineage>
</organism>
<dbReference type="AlphaFoldDB" id="A0A127VJ94"/>
<dbReference type="OrthoDB" id="9766256at2"/>
<dbReference type="PATRIC" id="fig|188932.3.peg.4285"/>
<dbReference type="Pfam" id="PF12771">
    <property type="entry name" value="SusD-like_2"/>
    <property type="match status" value="1"/>
</dbReference>
<dbReference type="EMBL" id="CP014504">
    <property type="protein sequence ID" value="AMQ00979.1"/>
    <property type="molecule type" value="Genomic_DNA"/>
</dbReference>
<dbReference type="PROSITE" id="PS51257">
    <property type="entry name" value="PROKAR_LIPOPROTEIN"/>
    <property type="match status" value="1"/>
</dbReference>
<protein>
    <recommendedName>
        <fullName evidence="4">SusD-like starch-binding protein associating with outer membrane</fullName>
    </recommendedName>
</protein>
<evidence type="ECO:0008006" key="4">
    <source>
        <dbReference type="Google" id="ProtNLM"/>
    </source>
</evidence>
<dbReference type="InterPro" id="IPR011990">
    <property type="entry name" value="TPR-like_helical_dom_sf"/>
</dbReference>
<evidence type="ECO:0000256" key="1">
    <source>
        <dbReference type="SAM" id="MobiDB-lite"/>
    </source>
</evidence>
<dbReference type="RefSeq" id="WP_068407763.1">
    <property type="nucleotide sequence ID" value="NZ_CP014504.1"/>
</dbReference>
<dbReference type="Proteomes" id="UP000071561">
    <property type="component" value="Chromosome"/>
</dbReference>
<feature type="region of interest" description="Disordered" evidence="1">
    <location>
        <begin position="453"/>
        <end position="483"/>
    </location>
</feature>
<gene>
    <name evidence="2" type="ORF">AY601_4128</name>
</gene>